<proteinExistence type="predicted"/>
<keyword evidence="2" id="KW-0178">Competence</keyword>
<comment type="subcellular location">
    <subcellularLocation>
        <location evidence="1">Cell surface</location>
    </subcellularLocation>
</comment>
<dbReference type="Proteomes" id="UP001500866">
    <property type="component" value="Unassembled WGS sequence"/>
</dbReference>
<dbReference type="NCBIfam" id="NF041013">
    <property type="entry name" value="T4P_ComGE"/>
    <property type="match status" value="1"/>
</dbReference>
<organism evidence="4 5">
    <name type="scientific">Virgibacillus siamensis</name>
    <dbReference type="NCBI Taxonomy" id="480071"/>
    <lineage>
        <taxon>Bacteria</taxon>
        <taxon>Bacillati</taxon>
        <taxon>Bacillota</taxon>
        <taxon>Bacilli</taxon>
        <taxon>Bacillales</taxon>
        <taxon>Bacillaceae</taxon>
        <taxon>Virgibacillus</taxon>
    </lineage>
</organism>
<name>A0ABN1G236_9BACI</name>
<dbReference type="InterPro" id="IPR012902">
    <property type="entry name" value="N_methyl_site"/>
</dbReference>
<keyword evidence="5" id="KW-1185">Reference proteome</keyword>
<keyword evidence="3" id="KW-0812">Transmembrane</keyword>
<dbReference type="PROSITE" id="PS00409">
    <property type="entry name" value="PROKAR_NTER_METHYL"/>
    <property type="match status" value="1"/>
</dbReference>
<protein>
    <recommendedName>
        <fullName evidence="6">Prepilin-type N-terminal cleavage/methylation domain-containing protein</fullName>
    </recommendedName>
</protein>
<gene>
    <name evidence="4" type="ORF">GCM10009001_19340</name>
</gene>
<dbReference type="RefSeq" id="WP_390351069.1">
    <property type="nucleotide sequence ID" value="NZ_JBHUMU010000016.1"/>
</dbReference>
<dbReference type="InterPro" id="IPR053468">
    <property type="entry name" value="ComGE-like"/>
</dbReference>
<evidence type="ECO:0000256" key="2">
    <source>
        <dbReference type="ARBA" id="ARBA00023287"/>
    </source>
</evidence>
<keyword evidence="3" id="KW-0472">Membrane</keyword>
<dbReference type="NCBIfam" id="TIGR02532">
    <property type="entry name" value="IV_pilin_GFxxxE"/>
    <property type="match status" value="1"/>
</dbReference>
<evidence type="ECO:0000256" key="1">
    <source>
        <dbReference type="ARBA" id="ARBA00004241"/>
    </source>
</evidence>
<keyword evidence="3" id="KW-1133">Transmembrane helix</keyword>
<evidence type="ECO:0008006" key="6">
    <source>
        <dbReference type="Google" id="ProtNLM"/>
    </source>
</evidence>
<reference evidence="4 5" key="1">
    <citation type="journal article" date="2019" name="Int. J. Syst. Evol. Microbiol.">
        <title>The Global Catalogue of Microorganisms (GCM) 10K type strain sequencing project: providing services to taxonomists for standard genome sequencing and annotation.</title>
        <authorList>
            <consortium name="The Broad Institute Genomics Platform"/>
            <consortium name="The Broad Institute Genome Sequencing Center for Infectious Disease"/>
            <person name="Wu L."/>
            <person name="Ma J."/>
        </authorList>
    </citation>
    <scope>NUCLEOTIDE SEQUENCE [LARGE SCALE GENOMIC DNA]</scope>
    <source>
        <strain evidence="4 5">JCM 15395</strain>
    </source>
</reference>
<accession>A0ABN1G236</accession>
<sequence>MQNTKGFSLIETLVALSILVTVITTFIPIKTTIMLHRDILHQKQEILNSLHEELQFSLQNNVSDPIKPYTVHVDNTPVAIHFTVEESLLKGCAEWKNVKNKQQQSCLYGYQTK</sequence>
<evidence type="ECO:0000313" key="5">
    <source>
        <dbReference type="Proteomes" id="UP001500866"/>
    </source>
</evidence>
<dbReference type="EMBL" id="BAAADS010000012">
    <property type="protein sequence ID" value="GAA0602519.1"/>
    <property type="molecule type" value="Genomic_DNA"/>
</dbReference>
<evidence type="ECO:0000313" key="4">
    <source>
        <dbReference type="EMBL" id="GAA0602519.1"/>
    </source>
</evidence>
<feature type="transmembrane region" description="Helical" evidence="3">
    <location>
        <begin position="6"/>
        <end position="27"/>
    </location>
</feature>
<comment type="caution">
    <text evidence="4">The sequence shown here is derived from an EMBL/GenBank/DDBJ whole genome shotgun (WGS) entry which is preliminary data.</text>
</comment>
<evidence type="ECO:0000256" key="3">
    <source>
        <dbReference type="SAM" id="Phobius"/>
    </source>
</evidence>
<dbReference type="Pfam" id="PF07963">
    <property type="entry name" value="N_methyl"/>
    <property type="match status" value="1"/>
</dbReference>